<dbReference type="PANTHER" id="PTHR11439:SF455">
    <property type="entry name" value="RLK (RECEPTOR-LIKE PROTEIN KINASE) 8, PUTATIVE-RELATED"/>
    <property type="match status" value="1"/>
</dbReference>
<protein>
    <submittedName>
        <fullName evidence="1">Copia protein</fullName>
    </submittedName>
</protein>
<dbReference type="PANTHER" id="PTHR11439">
    <property type="entry name" value="GAG-POL-RELATED RETROTRANSPOSON"/>
    <property type="match status" value="1"/>
</dbReference>
<dbReference type="CDD" id="cd09272">
    <property type="entry name" value="RNase_HI_RT_Ty1"/>
    <property type="match status" value="1"/>
</dbReference>
<accession>A0A371GPI1</accession>
<evidence type="ECO:0000313" key="1">
    <source>
        <dbReference type="EMBL" id="RDX92253.1"/>
    </source>
</evidence>
<reference evidence="1" key="1">
    <citation type="submission" date="2018-05" db="EMBL/GenBank/DDBJ databases">
        <title>Draft genome of Mucuna pruriens seed.</title>
        <authorList>
            <person name="Nnadi N.E."/>
            <person name="Vos R."/>
            <person name="Hasami M.H."/>
            <person name="Devisetty U.K."/>
            <person name="Aguiy J.C."/>
        </authorList>
    </citation>
    <scope>NUCLEOTIDE SEQUENCE [LARGE SCALE GENOMIC DNA]</scope>
    <source>
        <strain evidence="1">JCA_2017</strain>
    </source>
</reference>
<dbReference type="Proteomes" id="UP000257109">
    <property type="component" value="Unassembled WGS sequence"/>
</dbReference>
<dbReference type="OrthoDB" id="1426983at2759"/>
<dbReference type="STRING" id="157652.A0A371GPI1"/>
<comment type="caution">
    <text evidence="1">The sequence shown here is derived from an EMBL/GenBank/DDBJ whole genome shotgun (WGS) entry which is preliminary data.</text>
</comment>
<keyword evidence="2" id="KW-1185">Reference proteome</keyword>
<organism evidence="1 2">
    <name type="scientific">Mucuna pruriens</name>
    <name type="common">Velvet bean</name>
    <name type="synonym">Dolichos pruriens</name>
    <dbReference type="NCBI Taxonomy" id="157652"/>
    <lineage>
        <taxon>Eukaryota</taxon>
        <taxon>Viridiplantae</taxon>
        <taxon>Streptophyta</taxon>
        <taxon>Embryophyta</taxon>
        <taxon>Tracheophyta</taxon>
        <taxon>Spermatophyta</taxon>
        <taxon>Magnoliopsida</taxon>
        <taxon>eudicotyledons</taxon>
        <taxon>Gunneridae</taxon>
        <taxon>Pentapetalae</taxon>
        <taxon>rosids</taxon>
        <taxon>fabids</taxon>
        <taxon>Fabales</taxon>
        <taxon>Fabaceae</taxon>
        <taxon>Papilionoideae</taxon>
        <taxon>50 kb inversion clade</taxon>
        <taxon>NPAAA clade</taxon>
        <taxon>indigoferoid/millettioid clade</taxon>
        <taxon>Phaseoleae</taxon>
        <taxon>Mucuna</taxon>
    </lineage>
</organism>
<gene>
    <name evidence="1" type="primary">GIP</name>
    <name evidence="1" type="ORF">CR513_25635</name>
</gene>
<name>A0A371GPI1_MUCPR</name>
<dbReference type="AlphaFoldDB" id="A0A371GPI1"/>
<proteinExistence type="predicted"/>
<dbReference type="EMBL" id="QJKJ01004913">
    <property type="protein sequence ID" value="RDX92253.1"/>
    <property type="molecule type" value="Genomic_DNA"/>
</dbReference>
<feature type="non-terminal residue" evidence="1">
    <location>
        <position position="1"/>
    </location>
</feature>
<sequence length="193" mass="21805">MILHYLNGTLQHGLLLKPTLLHHPLSLVIHSDADSGSNLDDRKSISGPCIYLFLNLLSRWSKKQSLVARSITESEYRSLANTAEEVLWLQSLLTELHICFQVPVLRCVTILAPYPSNNPALHAQTKYMELDMKKVINKSLIVQHVPATYQNADILTIALSALEYLHLRDKLQAVDICNQSQQLVTVDQYKGLH</sequence>
<feature type="non-terminal residue" evidence="1">
    <location>
        <position position="193"/>
    </location>
</feature>
<evidence type="ECO:0000313" key="2">
    <source>
        <dbReference type="Proteomes" id="UP000257109"/>
    </source>
</evidence>